<keyword evidence="2" id="KW-0804">Transcription</keyword>
<evidence type="ECO:0000313" key="5">
    <source>
        <dbReference type="EMBL" id="MFC3997721.1"/>
    </source>
</evidence>
<dbReference type="Gene3D" id="1.10.10.10">
    <property type="entry name" value="Winged helix-like DNA-binding domain superfamily/Winged helix DNA-binding domain"/>
    <property type="match status" value="1"/>
</dbReference>
<dbReference type="InterPro" id="IPR036390">
    <property type="entry name" value="WH_DNA-bd_sf"/>
</dbReference>
<dbReference type="SUPFAM" id="SSF100950">
    <property type="entry name" value="NagB/RpiA/CoA transferase-like"/>
    <property type="match status" value="1"/>
</dbReference>
<keyword evidence="6" id="KW-1185">Reference proteome</keyword>
<dbReference type="PANTHER" id="PTHR30363:SF44">
    <property type="entry name" value="AGA OPERON TRANSCRIPTIONAL REPRESSOR-RELATED"/>
    <property type="match status" value="1"/>
</dbReference>
<organism evidence="5 6">
    <name type="scientific">Nocardiopsis sediminis</name>
    <dbReference type="NCBI Taxonomy" id="1778267"/>
    <lineage>
        <taxon>Bacteria</taxon>
        <taxon>Bacillati</taxon>
        <taxon>Actinomycetota</taxon>
        <taxon>Actinomycetes</taxon>
        <taxon>Streptosporangiales</taxon>
        <taxon>Nocardiopsidaceae</taxon>
        <taxon>Nocardiopsis</taxon>
    </lineage>
</organism>
<keyword evidence="5" id="KW-0238">DNA-binding</keyword>
<name>A0ABV8FS53_9ACTN</name>
<protein>
    <submittedName>
        <fullName evidence="5">DeoR/GlpR family DNA-binding transcription regulator</fullName>
    </submittedName>
</protein>
<evidence type="ECO:0000256" key="1">
    <source>
        <dbReference type="ARBA" id="ARBA00023015"/>
    </source>
</evidence>
<feature type="region of interest" description="Disordered" evidence="3">
    <location>
        <begin position="248"/>
        <end position="271"/>
    </location>
</feature>
<evidence type="ECO:0000259" key="4">
    <source>
        <dbReference type="PROSITE" id="PS51000"/>
    </source>
</evidence>
<dbReference type="SUPFAM" id="SSF46785">
    <property type="entry name" value="Winged helix' DNA-binding domain"/>
    <property type="match status" value="1"/>
</dbReference>
<accession>A0ABV8FS53</accession>
<dbReference type="Pfam" id="PF00455">
    <property type="entry name" value="DeoRC"/>
    <property type="match status" value="1"/>
</dbReference>
<gene>
    <name evidence="5" type="ORF">ACFOVU_17435</name>
</gene>
<dbReference type="InterPro" id="IPR036388">
    <property type="entry name" value="WH-like_DNA-bd_sf"/>
</dbReference>
<proteinExistence type="predicted"/>
<dbReference type="PRINTS" id="PR00037">
    <property type="entry name" value="HTHLACR"/>
</dbReference>
<feature type="compositionally biased region" description="Low complexity" evidence="3">
    <location>
        <begin position="249"/>
        <end position="260"/>
    </location>
</feature>
<dbReference type="InterPro" id="IPR014036">
    <property type="entry name" value="DeoR-like_C"/>
</dbReference>
<dbReference type="SMART" id="SM00420">
    <property type="entry name" value="HTH_DEOR"/>
    <property type="match status" value="1"/>
</dbReference>
<evidence type="ECO:0000256" key="3">
    <source>
        <dbReference type="SAM" id="MobiDB-lite"/>
    </source>
</evidence>
<dbReference type="Pfam" id="PF08220">
    <property type="entry name" value="HTH_DeoR"/>
    <property type="match status" value="1"/>
</dbReference>
<dbReference type="InterPro" id="IPR001034">
    <property type="entry name" value="DeoR_HTH"/>
</dbReference>
<dbReference type="Proteomes" id="UP001595847">
    <property type="component" value="Unassembled WGS sequence"/>
</dbReference>
<dbReference type="PROSITE" id="PS51000">
    <property type="entry name" value="HTH_DEOR_2"/>
    <property type="match status" value="1"/>
</dbReference>
<dbReference type="EMBL" id="JBHSBH010000011">
    <property type="protein sequence ID" value="MFC3997721.1"/>
    <property type="molecule type" value="Genomic_DNA"/>
</dbReference>
<comment type="caution">
    <text evidence="5">The sequence shown here is derived from an EMBL/GenBank/DDBJ whole genome shotgun (WGS) entry which is preliminary data.</text>
</comment>
<evidence type="ECO:0000313" key="6">
    <source>
        <dbReference type="Proteomes" id="UP001595847"/>
    </source>
</evidence>
<dbReference type="Gene3D" id="3.40.50.1360">
    <property type="match status" value="1"/>
</dbReference>
<keyword evidence="1" id="KW-0805">Transcription regulation</keyword>
<dbReference type="SMART" id="SM01134">
    <property type="entry name" value="DeoRC"/>
    <property type="match status" value="1"/>
</dbReference>
<feature type="domain" description="HTH deoR-type" evidence="4">
    <location>
        <begin position="1"/>
        <end position="53"/>
    </location>
</feature>
<sequence length="271" mass="28516">MRHQQLLDAVTDGVQRVEDLAQALGISPSTVRRGLTELEQAGKVVRTHGGAVPAIAGTELSWTQKSLRNAQQKRQIAAFAAGLVDDDHVVLLDAGSTTTFIAERLATRSGPTVVTTGLGPMTALHDADGIELILVGGRVRRRRGSMVGDYARGVLERITADIAFIGADGYVPGRGVNCPGPELAAVKELQMRSARRTVVVADSSKIGRAEYAHWAVVPGPHELVTDDGLPEDARRALDADPGCIPHVVPAAGTPGAAGAADRPQERGTPWN</sequence>
<dbReference type="GO" id="GO:0003677">
    <property type="term" value="F:DNA binding"/>
    <property type="evidence" value="ECO:0007669"/>
    <property type="project" value="UniProtKB-KW"/>
</dbReference>
<evidence type="ECO:0000256" key="2">
    <source>
        <dbReference type="ARBA" id="ARBA00023163"/>
    </source>
</evidence>
<reference evidence="6" key="1">
    <citation type="journal article" date="2019" name="Int. J. Syst. Evol. Microbiol.">
        <title>The Global Catalogue of Microorganisms (GCM) 10K type strain sequencing project: providing services to taxonomists for standard genome sequencing and annotation.</title>
        <authorList>
            <consortium name="The Broad Institute Genomics Platform"/>
            <consortium name="The Broad Institute Genome Sequencing Center for Infectious Disease"/>
            <person name="Wu L."/>
            <person name="Ma J."/>
        </authorList>
    </citation>
    <scope>NUCLEOTIDE SEQUENCE [LARGE SCALE GENOMIC DNA]</scope>
    <source>
        <strain evidence="6">TBRC 1826</strain>
    </source>
</reference>
<dbReference type="PANTHER" id="PTHR30363">
    <property type="entry name" value="HTH-TYPE TRANSCRIPTIONAL REGULATOR SRLR-RELATED"/>
    <property type="match status" value="1"/>
</dbReference>
<dbReference type="RefSeq" id="WP_378534935.1">
    <property type="nucleotide sequence ID" value="NZ_JBHSBH010000011.1"/>
</dbReference>
<dbReference type="InterPro" id="IPR050313">
    <property type="entry name" value="Carb_Metab_HTH_regulators"/>
</dbReference>
<dbReference type="InterPro" id="IPR037171">
    <property type="entry name" value="NagB/RpiA_transferase-like"/>
</dbReference>